<evidence type="ECO:0000313" key="2">
    <source>
        <dbReference type="Proteomes" id="UP000093053"/>
    </source>
</evidence>
<name>A0A1B2HPG5_9PSEU</name>
<dbReference type="AlphaFoldDB" id="A0A1B2HPG5"/>
<proteinExistence type="predicted"/>
<keyword evidence="2" id="KW-1185">Reference proteome</keyword>
<reference evidence="1 2" key="1">
    <citation type="submission" date="2016-07" db="EMBL/GenBank/DDBJ databases">
        <title>Complete genome sequence of the Lentzea guizhouensis DHS C013.</title>
        <authorList>
            <person name="Cao C."/>
        </authorList>
    </citation>
    <scope>NUCLEOTIDE SEQUENCE [LARGE SCALE GENOMIC DNA]</scope>
    <source>
        <strain evidence="1 2">DHS C013</strain>
    </source>
</reference>
<dbReference type="STRING" id="1586287.BBK82_29775"/>
<evidence type="ECO:0008006" key="3">
    <source>
        <dbReference type="Google" id="ProtNLM"/>
    </source>
</evidence>
<organism evidence="1 2">
    <name type="scientific">Lentzea guizhouensis</name>
    <dbReference type="NCBI Taxonomy" id="1586287"/>
    <lineage>
        <taxon>Bacteria</taxon>
        <taxon>Bacillati</taxon>
        <taxon>Actinomycetota</taxon>
        <taxon>Actinomycetes</taxon>
        <taxon>Pseudonocardiales</taxon>
        <taxon>Pseudonocardiaceae</taxon>
        <taxon>Lentzea</taxon>
    </lineage>
</organism>
<dbReference type="Gene3D" id="3.40.50.620">
    <property type="entry name" value="HUPs"/>
    <property type="match status" value="1"/>
</dbReference>
<accession>A0A1B2HPG5</accession>
<dbReference type="OrthoDB" id="3682255at2"/>
<dbReference type="EMBL" id="CP016793">
    <property type="protein sequence ID" value="ANZ39613.1"/>
    <property type="molecule type" value="Genomic_DNA"/>
</dbReference>
<dbReference type="KEGG" id="led:BBK82_29775"/>
<protein>
    <recommendedName>
        <fullName evidence="3">UspA domain-containing protein</fullName>
    </recommendedName>
</protein>
<evidence type="ECO:0000313" key="1">
    <source>
        <dbReference type="EMBL" id="ANZ39613.1"/>
    </source>
</evidence>
<sequence>MLTRPYHGAADSLDHAADLVHASCPDVIVELVHEPRSVEEETRSHPSDLLVVSGRERGPAEGLQPAALAALHHASCPVLFSCS</sequence>
<dbReference type="Proteomes" id="UP000093053">
    <property type="component" value="Chromosome"/>
</dbReference>
<dbReference type="RefSeq" id="WP_065917954.1">
    <property type="nucleotide sequence ID" value="NZ_CP016793.1"/>
</dbReference>
<dbReference type="InterPro" id="IPR014729">
    <property type="entry name" value="Rossmann-like_a/b/a_fold"/>
</dbReference>
<gene>
    <name evidence="1" type="ORF">BBK82_29775</name>
</gene>